<sequence>MSLRYFYVTPADLLNKLERELYRTFHAGADIRKEEMCDHFFNFCVTAHALRDWVKKHPSFPADLDVHEKCNGYSELAACRDIANSNKHFNFESTRIAKGAVISRSSVADVYEDRNGDLHVADPRESIEISIIIEGEQIQESHQFMKKVIDTWSGLLKEFNIPFESIYERNTI</sequence>
<gene>
    <name evidence="1" type="ORF">KDM92_12285</name>
</gene>
<accession>A0A941DI70</accession>
<dbReference type="Proteomes" id="UP000680158">
    <property type="component" value="Unassembled WGS sequence"/>
</dbReference>
<evidence type="ECO:0000313" key="2">
    <source>
        <dbReference type="Proteomes" id="UP000680158"/>
    </source>
</evidence>
<keyword evidence="2" id="KW-1185">Reference proteome</keyword>
<dbReference type="RefSeq" id="WP_212684761.1">
    <property type="nucleotide sequence ID" value="NZ_JAGSPM010000007.1"/>
</dbReference>
<evidence type="ECO:0000313" key="1">
    <source>
        <dbReference type="EMBL" id="MBR7747362.1"/>
    </source>
</evidence>
<dbReference type="AlphaFoldDB" id="A0A941DI70"/>
<proteinExistence type="predicted"/>
<name>A0A941DI70_9BURK</name>
<organism evidence="1 2">
    <name type="scientific">Undibacterium baiyunense</name>
    <dbReference type="NCBI Taxonomy" id="2828731"/>
    <lineage>
        <taxon>Bacteria</taxon>
        <taxon>Pseudomonadati</taxon>
        <taxon>Pseudomonadota</taxon>
        <taxon>Betaproteobacteria</taxon>
        <taxon>Burkholderiales</taxon>
        <taxon>Oxalobacteraceae</taxon>
        <taxon>Undibacterium</taxon>
    </lineage>
</organism>
<protein>
    <submittedName>
        <fullName evidence="1">Uncharacterized protein</fullName>
    </submittedName>
</protein>
<reference evidence="1 2" key="1">
    <citation type="submission" date="2021-04" db="EMBL/GenBank/DDBJ databases">
        <title>novel species isolated from subtropical streams in China.</title>
        <authorList>
            <person name="Lu H."/>
        </authorList>
    </citation>
    <scope>NUCLEOTIDE SEQUENCE [LARGE SCALE GENOMIC DNA]</scope>
    <source>
        <strain evidence="1 2">BYS107W</strain>
    </source>
</reference>
<dbReference type="EMBL" id="JAGSPM010000007">
    <property type="protein sequence ID" value="MBR7747362.1"/>
    <property type="molecule type" value="Genomic_DNA"/>
</dbReference>
<comment type="caution">
    <text evidence="1">The sequence shown here is derived from an EMBL/GenBank/DDBJ whole genome shotgun (WGS) entry which is preliminary data.</text>
</comment>